<dbReference type="Pfam" id="PF12697">
    <property type="entry name" value="Abhydrolase_6"/>
    <property type="match status" value="1"/>
</dbReference>
<name>A0A238VPB7_9ACTN</name>
<keyword evidence="3" id="KW-1185">Reference proteome</keyword>
<dbReference type="Gene3D" id="3.40.50.1820">
    <property type="entry name" value="alpha/beta hydrolase"/>
    <property type="match status" value="1"/>
</dbReference>
<dbReference type="InterPro" id="IPR029058">
    <property type="entry name" value="AB_hydrolase_fold"/>
</dbReference>
<accession>A0A238VPB7</accession>
<dbReference type="InterPro" id="IPR000073">
    <property type="entry name" value="AB_hydrolase_1"/>
</dbReference>
<proteinExistence type="predicted"/>
<protein>
    <submittedName>
        <fullName evidence="2">Pimeloyl-ACP methyl ester carboxylesterase</fullName>
    </submittedName>
</protein>
<dbReference type="GO" id="GO:0046464">
    <property type="term" value="P:acylglycerol catabolic process"/>
    <property type="evidence" value="ECO:0007669"/>
    <property type="project" value="TreeGrafter"/>
</dbReference>
<gene>
    <name evidence="2" type="ORF">SAMN06272737_10481</name>
</gene>
<feature type="domain" description="AB hydrolase-1" evidence="1">
    <location>
        <begin position="1"/>
        <end position="216"/>
    </location>
</feature>
<evidence type="ECO:0000313" key="3">
    <source>
        <dbReference type="Proteomes" id="UP000198403"/>
    </source>
</evidence>
<dbReference type="SUPFAM" id="SSF53474">
    <property type="entry name" value="alpha/beta-Hydrolases"/>
    <property type="match status" value="1"/>
</dbReference>
<dbReference type="PANTHER" id="PTHR43798">
    <property type="entry name" value="MONOACYLGLYCEROL LIPASE"/>
    <property type="match status" value="1"/>
</dbReference>
<dbReference type="PANTHER" id="PTHR43798:SF33">
    <property type="entry name" value="HYDROLASE, PUTATIVE (AFU_ORTHOLOGUE AFUA_2G14860)-RELATED"/>
    <property type="match status" value="1"/>
</dbReference>
<evidence type="ECO:0000259" key="1">
    <source>
        <dbReference type="Pfam" id="PF12697"/>
    </source>
</evidence>
<dbReference type="GO" id="GO:0047372">
    <property type="term" value="F:monoacylglycerol lipase activity"/>
    <property type="evidence" value="ECO:0007669"/>
    <property type="project" value="TreeGrafter"/>
</dbReference>
<organism evidence="2 3">
    <name type="scientific">Blastococcus mobilis</name>
    <dbReference type="NCBI Taxonomy" id="1938746"/>
    <lineage>
        <taxon>Bacteria</taxon>
        <taxon>Bacillati</taxon>
        <taxon>Actinomycetota</taxon>
        <taxon>Actinomycetes</taxon>
        <taxon>Geodermatophilales</taxon>
        <taxon>Geodermatophilaceae</taxon>
        <taxon>Blastococcus</taxon>
    </lineage>
</organism>
<sequence length="222" mass="23348">MWRRLPPLVDESWDGRWAAPDLRGHGLSVAQPPYGYGIHAADMAELAAETGATRVTVLGHSFGGVVGAVLGSGWYGVPVDRVVAVGVKIDWTDDEVTRAAAMSTRPPQVFASSLEAADRHLKMAGLRDLVDPVDPVARAGTRVAHGGWIAALDPRAFGAVGPSVETILSRCAAPLRLSAGSGDPMVGLDAMRRVDPDAVLLEGAGHNAHWETPDAVWSLLTP</sequence>
<dbReference type="AlphaFoldDB" id="A0A238VPB7"/>
<reference evidence="2 3" key="1">
    <citation type="submission" date="2017-06" db="EMBL/GenBank/DDBJ databases">
        <authorList>
            <person name="Kim H.J."/>
            <person name="Triplett B.A."/>
        </authorList>
    </citation>
    <scope>NUCLEOTIDE SEQUENCE [LARGE SCALE GENOMIC DNA]</scope>
    <source>
        <strain evidence="2 3">DSM 44272</strain>
    </source>
</reference>
<dbReference type="GO" id="GO:0016020">
    <property type="term" value="C:membrane"/>
    <property type="evidence" value="ECO:0007669"/>
    <property type="project" value="TreeGrafter"/>
</dbReference>
<dbReference type="InterPro" id="IPR050266">
    <property type="entry name" value="AB_hydrolase_sf"/>
</dbReference>
<dbReference type="Proteomes" id="UP000198403">
    <property type="component" value="Unassembled WGS sequence"/>
</dbReference>
<dbReference type="EMBL" id="FZNO01000004">
    <property type="protein sequence ID" value="SNR36200.1"/>
    <property type="molecule type" value="Genomic_DNA"/>
</dbReference>
<evidence type="ECO:0000313" key="2">
    <source>
        <dbReference type="EMBL" id="SNR36200.1"/>
    </source>
</evidence>